<dbReference type="PANTHER" id="PTHR31077">
    <property type="entry name" value="U4/U6.U5 SMALL NUCLEAR RIBONUCLEOPROTEIN 27 KDA PROTEIN"/>
    <property type="match status" value="1"/>
</dbReference>
<evidence type="ECO:0000256" key="7">
    <source>
        <dbReference type="ARBA" id="ARBA00023242"/>
    </source>
</evidence>
<feature type="compositionally biased region" description="Basic and acidic residues" evidence="8">
    <location>
        <begin position="248"/>
        <end position="259"/>
    </location>
</feature>
<keyword evidence="11" id="KW-1185">Reference proteome</keyword>
<comment type="subunit">
    <text evidence="4">Part of a tri-snRNP complex.</text>
</comment>
<protein>
    <submittedName>
        <fullName evidence="10">Putative u4 tri-snrnp-associated protein 3 protein</fullName>
    </submittedName>
</protein>
<organism evidence="10 11">
    <name type="scientific">Botrytis fragariae</name>
    <dbReference type="NCBI Taxonomy" id="1964551"/>
    <lineage>
        <taxon>Eukaryota</taxon>
        <taxon>Fungi</taxon>
        <taxon>Dikarya</taxon>
        <taxon>Ascomycota</taxon>
        <taxon>Pezizomycotina</taxon>
        <taxon>Leotiomycetes</taxon>
        <taxon>Helotiales</taxon>
        <taxon>Sclerotiniaceae</taxon>
        <taxon>Botrytis</taxon>
    </lineage>
</organism>
<evidence type="ECO:0000256" key="8">
    <source>
        <dbReference type="SAM" id="MobiDB-lite"/>
    </source>
</evidence>
<dbReference type="GeneID" id="59261973"/>
<evidence type="ECO:0000256" key="5">
    <source>
        <dbReference type="ARBA" id="ARBA00022664"/>
    </source>
</evidence>
<accession>A0A8H6EGH3</accession>
<sequence>MSDLPRRRQRPDSTKMWEESESRGSARDRDETNDRGDRRDERNRNHDRSHRDRSRSPRDSRDHRRSSYRDRERERDRGGRRDEYRDGRGSDRKRDYRERNDERSDKRDGHRRDVPDRTRGELMPYALSQTVFALRGRSNIDQDETRQSRGIDEDRNGRKGMFSLEPEQDGTFVLAIRTLSNTHQDNERSSGEKVNERARSRSPRRDDERDYKEDRGSEKTRNSEYIDDAPQPVSFSIGASHTNTATAQDHDRMDVDGGNKKASRHKKKIEEEEEEEEDDDIVVEDDGMAAMQAMMGFGGFATTQNKQVAGNNVSAVRKEKKTEYRQYMNRVGGFNRPLSPSRD</sequence>
<feature type="compositionally biased region" description="Basic and acidic residues" evidence="8">
    <location>
        <begin position="1"/>
        <end position="120"/>
    </location>
</feature>
<evidence type="ECO:0000313" key="10">
    <source>
        <dbReference type="EMBL" id="KAF5871397.1"/>
    </source>
</evidence>
<evidence type="ECO:0000256" key="4">
    <source>
        <dbReference type="ARBA" id="ARBA00011825"/>
    </source>
</evidence>
<feature type="compositionally biased region" description="Polar residues" evidence="8">
    <location>
        <begin position="233"/>
        <end position="247"/>
    </location>
</feature>
<dbReference type="OrthoDB" id="21368at2759"/>
<comment type="function">
    <text evidence="1">May play a role in mRNA splicing.</text>
</comment>
<dbReference type="PANTHER" id="PTHR31077:SF1">
    <property type="entry name" value="U4_U6.U5 SMALL NUCLEAR RIBONUCLEOPROTEIN 27 KDA PROTEIN"/>
    <property type="match status" value="1"/>
</dbReference>
<proteinExistence type="inferred from homology"/>
<feature type="domain" description="U4/U6.U5 small nuclear ribonucleoprotein 27kDa protein" evidence="9">
    <location>
        <begin position="288"/>
        <end position="340"/>
    </location>
</feature>
<evidence type="ECO:0000256" key="3">
    <source>
        <dbReference type="ARBA" id="ARBA00008218"/>
    </source>
</evidence>
<dbReference type="AlphaFoldDB" id="A0A8H6EGH3"/>
<dbReference type="GO" id="GO:0071011">
    <property type="term" value="C:precatalytic spliceosome"/>
    <property type="evidence" value="ECO:0007669"/>
    <property type="project" value="TreeGrafter"/>
</dbReference>
<evidence type="ECO:0000313" key="11">
    <source>
        <dbReference type="Proteomes" id="UP000531561"/>
    </source>
</evidence>
<feature type="compositionally biased region" description="Basic and acidic residues" evidence="8">
    <location>
        <begin position="184"/>
        <end position="224"/>
    </location>
</feature>
<feature type="compositionally biased region" description="Basic and acidic residues" evidence="8">
    <location>
        <begin position="138"/>
        <end position="157"/>
    </location>
</feature>
<dbReference type="Pfam" id="PF08648">
    <property type="entry name" value="SNRNP27"/>
    <property type="match status" value="1"/>
</dbReference>
<dbReference type="GO" id="GO:0006397">
    <property type="term" value="P:mRNA processing"/>
    <property type="evidence" value="ECO:0007669"/>
    <property type="project" value="UniProtKB-KW"/>
</dbReference>
<keyword evidence="7" id="KW-0539">Nucleus</keyword>
<feature type="region of interest" description="Disordered" evidence="8">
    <location>
        <begin position="1"/>
        <end position="280"/>
    </location>
</feature>
<evidence type="ECO:0000256" key="1">
    <source>
        <dbReference type="ARBA" id="ARBA00003632"/>
    </source>
</evidence>
<comment type="similarity">
    <text evidence="3">Belongs to the SNUT3 family.</text>
</comment>
<keyword evidence="6" id="KW-0508">mRNA splicing</keyword>
<comment type="caution">
    <text evidence="10">The sequence shown here is derived from an EMBL/GenBank/DDBJ whole genome shotgun (WGS) entry which is preliminary data.</text>
</comment>
<reference evidence="10 11" key="1">
    <citation type="journal article" date="2020" name="Phytopathology">
        <title>A high-quality genome resource of Botrytis fragariae, a new and rapidly spreading fungal pathogen causing strawberry gray mold in the U.S.A.</title>
        <authorList>
            <person name="Wu Y."/>
            <person name="Saski C.A."/>
            <person name="Schnabel G."/>
            <person name="Xiao S."/>
            <person name="Hu M."/>
        </authorList>
    </citation>
    <scope>NUCLEOTIDE SEQUENCE [LARGE SCALE GENOMIC DNA]</scope>
    <source>
        <strain evidence="10 11">BVB16</strain>
    </source>
</reference>
<keyword evidence="5" id="KW-0507">mRNA processing</keyword>
<name>A0A8H6EGH3_9HELO</name>
<dbReference type="RefSeq" id="XP_037190344.1">
    <property type="nucleotide sequence ID" value="XM_037338281.1"/>
</dbReference>
<gene>
    <name evidence="10" type="ORF">Bfra_007913</name>
</gene>
<evidence type="ECO:0000259" key="9">
    <source>
        <dbReference type="Pfam" id="PF08648"/>
    </source>
</evidence>
<dbReference type="Proteomes" id="UP000531561">
    <property type="component" value="Unassembled WGS sequence"/>
</dbReference>
<evidence type="ECO:0000256" key="6">
    <source>
        <dbReference type="ARBA" id="ARBA00023187"/>
    </source>
</evidence>
<feature type="compositionally biased region" description="Acidic residues" evidence="8">
    <location>
        <begin position="271"/>
        <end position="280"/>
    </location>
</feature>
<dbReference type="InterPro" id="IPR013957">
    <property type="entry name" value="SNRNP27"/>
</dbReference>
<dbReference type="EMBL" id="JABFCT010000012">
    <property type="protein sequence ID" value="KAF5871397.1"/>
    <property type="molecule type" value="Genomic_DNA"/>
</dbReference>
<evidence type="ECO:0000256" key="2">
    <source>
        <dbReference type="ARBA" id="ARBA00004123"/>
    </source>
</evidence>
<comment type="subcellular location">
    <subcellularLocation>
        <location evidence="2">Nucleus</location>
    </subcellularLocation>
</comment>
<dbReference type="GO" id="GO:0008380">
    <property type="term" value="P:RNA splicing"/>
    <property type="evidence" value="ECO:0007669"/>
    <property type="project" value="UniProtKB-KW"/>
</dbReference>